<dbReference type="Pfam" id="PF14200">
    <property type="entry name" value="RicinB_lectin_2"/>
    <property type="match status" value="1"/>
</dbReference>
<dbReference type="CDD" id="cd00161">
    <property type="entry name" value="beta-trefoil_Ricin-like"/>
    <property type="match status" value="1"/>
</dbReference>
<dbReference type="GO" id="GO:0005975">
    <property type="term" value="P:carbohydrate metabolic process"/>
    <property type="evidence" value="ECO:0007669"/>
    <property type="project" value="InterPro"/>
</dbReference>
<dbReference type="PANTHER" id="PTHR22925">
    <property type="entry name" value="GLYCOSYL HYDROLASE 43 FAMILY MEMBER"/>
    <property type="match status" value="1"/>
</dbReference>
<evidence type="ECO:0000256" key="5">
    <source>
        <dbReference type="SAM" id="SignalP"/>
    </source>
</evidence>
<keyword evidence="2 4" id="KW-0378">Hydrolase</keyword>
<dbReference type="PANTHER" id="PTHR22925:SF3">
    <property type="entry name" value="GLYCOSYL HYDROLASE FAMILY PROTEIN 43"/>
    <property type="match status" value="1"/>
</dbReference>
<dbReference type="SMART" id="SM00458">
    <property type="entry name" value="RICIN"/>
    <property type="match status" value="1"/>
</dbReference>
<proteinExistence type="inferred from homology"/>
<dbReference type="InterPro" id="IPR000772">
    <property type="entry name" value="Ricin_B_lectin"/>
</dbReference>
<evidence type="ECO:0000256" key="4">
    <source>
        <dbReference type="RuleBase" id="RU361187"/>
    </source>
</evidence>
<reference evidence="7 8" key="1">
    <citation type="submission" date="2015-06" db="EMBL/GenBank/DDBJ databases">
        <authorList>
            <person name="Ju K.-S."/>
            <person name="Doroghazi J.R."/>
            <person name="Metcalf W.W."/>
        </authorList>
    </citation>
    <scope>NUCLEOTIDE SEQUENCE [LARGE SCALE GENOMIC DNA]</scope>
    <source>
        <strain evidence="7 8">NRRL 3414</strain>
    </source>
</reference>
<comment type="similarity">
    <text evidence="1 4">Belongs to the glycosyl hydrolase 43 family.</text>
</comment>
<dbReference type="AlphaFoldDB" id="A0A0J7ZJV3"/>
<feature type="chain" id="PRO_5009778595" evidence="5">
    <location>
        <begin position="43"/>
        <end position="501"/>
    </location>
</feature>
<evidence type="ECO:0000256" key="2">
    <source>
        <dbReference type="ARBA" id="ARBA00022801"/>
    </source>
</evidence>
<keyword evidence="3 4" id="KW-0326">Glycosidase</keyword>
<dbReference type="InterPro" id="IPR006710">
    <property type="entry name" value="Glyco_hydro_43"/>
</dbReference>
<dbReference type="Gene3D" id="2.115.10.20">
    <property type="entry name" value="Glycosyl hydrolase domain, family 43"/>
    <property type="match status" value="1"/>
</dbReference>
<accession>A0A0J7ZJV3</accession>
<protein>
    <submittedName>
        <fullName evidence="7">Glycoside hydrolase</fullName>
    </submittedName>
</protein>
<evidence type="ECO:0000313" key="7">
    <source>
        <dbReference type="EMBL" id="KMS76306.1"/>
    </source>
</evidence>
<dbReference type="PATRIC" id="fig|1938.3.peg.1720"/>
<feature type="domain" description="Ricin B lectin" evidence="6">
    <location>
        <begin position="362"/>
        <end position="501"/>
    </location>
</feature>
<evidence type="ECO:0000259" key="6">
    <source>
        <dbReference type="SMART" id="SM00458"/>
    </source>
</evidence>
<evidence type="ECO:0000256" key="3">
    <source>
        <dbReference type="ARBA" id="ARBA00023295"/>
    </source>
</evidence>
<dbReference type="Pfam" id="PF04616">
    <property type="entry name" value="Glyco_hydro_43"/>
    <property type="match status" value="1"/>
</dbReference>
<dbReference type="CDD" id="cd18821">
    <property type="entry name" value="GH43_Pc3Gal43A-like"/>
    <property type="match status" value="1"/>
</dbReference>
<evidence type="ECO:0000256" key="1">
    <source>
        <dbReference type="ARBA" id="ARBA00009865"/>
    </source>
</evidence>
<dbReference type="SUPFAM" id="SSF75005">
    <property type="entry name" value="Arabinanase/levansucrase/invertase"/>
    <property type="match status" value="1"/>
</dbReference>
<dbReference type="InterPro" id="IPR035992">
    <property type="entry name" value="Ricin_B-like_lectins"/>
</dbReference>
<gene>
    <name evidence="7" type="ORF">ACM01_06310</name>
</gene>
<dbReference type="Proteomes" id="UP000037432">
    <property type="component" value="Unassembled WGS sequence"/>
</dbReference>
<dbReference type="InterPro" id="IPR023296">
    <property type="entry name" value="Glyco_hydro_beta-prop_sf"/>
</dbReference>
<sequence length="501" mass="53033">MSDTTSHRTAPPRARWRTTMAAVLTLLGSLAALLVPATQAHAATVTFTTGAARTDQNGNALQLHGLGIVKVGDTWYGFGEDKTGKTSADTSFEDITCYTSTDLANWSYRGQALSRQSSGDLGPSRIVERPKVIYNKSTSTYVMYMHIDSTNYAEARVGVATSSTPCGPYTYRGSFRPMGNLSRDIGLFQETDGTAYLMSEDRNNGLRIYKLSADYLSVDSAVAVLGSAGSSGSVESPAMVKIDGMYYVLGSRLTGWSLNDNVYATATSLSGPWSAFRNFAAPGTRTYGSQTANIITVQGTSGTTYIYAGDRWDTSNLGASKLIWLPLTIRGTTVNLGQYPTWSLNVDAGTWTAGSGIPSEGVHTLKNVGSSMLMDVASGSTATGAKIIQWPSTGGTNQQWTLTRVADNIFTLKSVKSGLCLDVPSRSTTAGVQLQQWTCNGGTNQQWALDLTGSYTGSNYMLVNIGSGLHIGVAGSTTQGAAVNQELGGSASANSETWTLS</sequence>
<evidence type="ECO:0000313" key="8">
    <source>
        <dbReference type="Proteomes" id="UP000037432"/>
    </source>
</evidence>
<organism evidence="7 8">
    <name type="scientific">Streptomyces viridochromogenes</name>
    <dbReference type="NCBI Taxonomy" id="1938"/>
    <lineage>
        <taxon>Bacteria</taxon>
        <taxon>Bacillati</taxon>
        <taxon>Actinomycetota</taxon>
        <taxon>Actinomycetes</taxon>
        <taxon>Kitasatosporales</taxon>
        <taxon>Streptomycetaceae</taxon>
        <taxon>Streptomyces</taxon>
    </lineage>
</organism>
<feature type="signal peptide" evidence="5">
    <location>
        <begin position="1"/>
        <end position="42"/>
    </location>
</feature>
<dbReference type="GO" id="GO:0004553">
    <property type="term" value="F:hydrolase activity, hydrolyzing O-glycosyl compounds"/>
    <property type="evidence" value="ECO:0007669"/>
    <property type="project" value="InterPro"/>
</dbReference>
<dbReference type="EMBL" id="LFNT01000004">
    <property type="protein sequence ID" value="KMS76306.1"/>
    <property type="molecule type" value="Genomic_DNA"/>
</dbReference>
<name>A0A0J7ZJV3_STRVR</name>
<dbReference type="PROSITE" id="PS50231">
    <property type="entry name" value="RICIN_B_LECTIN"/>
    <property type="match status" value="1"/>
</dbReference>
<dbReference type="RefSeq" id="WP_048580057.1">
    <property type="nucleotide sequence ID" value="NZ_LFNT01000004.1"/>
</dbReference>
<keyword evidence="5" id="KW-0732">Signal</keyword>
<dbReference type="SUPFAM" id="SSF50370">
    <property type="entry name" value="Ricin B-like lectins"/>
    <property type="match status" value="1"/>
</dbReference>
<dbReference type="OrthoDB" id="273314at2"/>
<comment type="caution">
    <text evidence="7">The sequence shown here is derived from an EMBL/GenBank/DDBJ whole genome shotgun (WGS) entry which is preliminary data.</text>
</comment>
<dbReference type="Gene3D" id="2.80.10.50">
    <property type="match status" value="2"/>
</dbReference>